<sequence length="672" mass="73754">MLARRVVACGVAALPRAAVRAESSRASSRHANLLHLGSTTSFATTLASSFWSSSSPPPSSTSTSTSTSTSSGASLASKSRSGTPGSKVVASKSALLTLAAVSGGLALVATLYEQLREKSNGRSGPFLGPQLAMMAPSGGPEDEDEDDSKPNKDDLKGSTSGGGRFNSRWLSTIGKRVSDQMKNLFGRGPGGSEEDREDAKDREELQNKRKKERLGFLSRFNQGIKKGQEYISGQLEGANEFKEMASSVNSILSNGWTSKNKDEALEDIVTKAREAANAGSFQSNRSFTDMVKLFMDEKENIQESLQNAFGHIDLSKFNPTSLFYYLEAQDEKLNPSYKRRVHRFMFGASHDDVREIRSALQFADAAYFDTEEEITEMLEEAGYDMVFLSLESLPGKPAHFIAIKKGEGFFESTEVLIVVRGTKTIADLFTDAVLDPEEYKDGYAHAGIVRSARWLNNLHKELLTDISDQAKRQVNFKLIGHSLGAGIATISALEMKEAGFKNVEVVTFGCPALLSRDLSESCQDFVTSVVNDNDLIPRSSGATVGNLAMDILEFDYRERVKRDIRDAVKQLCWHVPFSIKESDVETFFEQADEQVEKHLGPSVAEKSSERAEVQLFPPGTCLHLYRDGMGVSCSYVPCDFFAEIAVQRTMIEDHLITGYDALISQLLEDHEA</sequence>
<feature type="region of interest" description="Disordered" evidence="1">
    <location>
        <begin position="119"/>
        <end position="169"/>
    </location>
</feature>
<dbReference type="Gene3D" id="3.40.50.1820">
    <property type="entry name" value="alpha/beta hydrolase"/>
    <property type="match status" value="1"/>
</dbReference>
<dbReference type="GO" id="GO:0006629">
    <property type="term" value="P:lipid metabolic process"/>
    <property type="evidence" value="ECO:0007669"/>
    <property type="project" value="InterPro"/>
</dbReference>
<dbReference type="CDD" id="cd00519">
    <property type="entry name" value="Lipase_3"/>
    <property type="match status" value="1"/>
</dbReference>
<dbReference type="EMBL" id="BEYU01000070">
    <property type="protein sequence ID" value="GBG30060.1"/>
    <property type="molecule type" value="Genomic_DNA"/>
</dbReference>
<feature type="compositionally biased region" description="Low complexity" evidence="1">
    <location>
        <begin position="53"/>
        <end position="82"/>
    </location>
</feature>
<evidence type="ECO:0000259" key="2">
    <source>
        <dbReference type="Pfam" id="PF01764"/>
    </source>
</evidence>
<dbReference type="OrthoDB" id="45753at2759"/>
<comment type="caution">
    <text evidence="3">The sequence shown here is derived from an EMBL/GenBank/DDBJ whole genome shotgun (WGS) entry which is preliminary data.</text>
</comment>
<dbReference type="Proteomes" id="UP000241890">
    <property type="component" value="Unassembled WGS sequence"/>
</dbReference>
<feature type="domain" description="Fungal lipase-type" evidence="2">
    <location>
        <begin position="417"/>
        <end position="541"/>
    </location>
</feature>
<dbReference type="AlphaFoldDB" id="A0A2R5GGR1"/>
<dbReference type="PANTHER" id="PTHR46023">
    <property type="entry name" value="LIPASE CLASS 3 PROTEIN-LIKE"/>
    <property type="match status" value="1"/>
</dbReference>
<dbReference type="InterPro" id="IPR029058">
    <property type="entry name" value="AB_hydrolase_fold"/>
</dbReference>
<keyword evidence="4" id="KW-1185">Reference proteome</keyword>
<evidence type="ECO:0000313" key="4">
    <source>
        <dbReference type="Proteomes" id="UP000241890"/>
    </source>
</evidence>
<accession>A0A2R5GGR1</accession>
<organism evidence="3 4">
    <name type="scientific">Hondaea fermentalgiana</name>
    <dbReference type="NCBI Taxonomy" id="2315210"/>
    <lineage>
        <taxon>Eukaryota</taxon>
        <taxon>Sar</taxon>
        <taxon>Stramenopiles</taxon>
        <taxon>Bigyra</taxon>
        <taxon>Labyrinthulomycetes</taxon>
        <taxon>Thraustochytrida</taxon>
        <taxon>Thraustochytriidae</taxon>
        <taxon>Hondaea</taxon>
    </lineage>
</organism>
<proteinExistence type="predicted"/>
<evidence type="ECO:0000256" key="1">
    <source>
        <dbReference type="SAM" id="MobiDB-lite"/>
    </source>
</evidence>
<dbReference type="SUPFAM" id="SSF53474">
    <property type="entry name" value="alpha/beta-Hydrolases"/>
    <property type="match status" value="1"/>
</dbReference>
<name>A0A2R5GGR1_9STRA</name>
<dbReference type="InParanoid" id="A0A2R5GGR1"/>
<gene>
    <name evidence="3" type="ORF">FCC1311_050571</name>
</gene>
<feature type="region of interest" description="Disordered" evidence="1">
    <location>
        <begin position="181"/>
        <end position="208"/>
    </location>
</feature>
<protein>
    <submittedName>
        <fullName evidence="3">Lipase, putative</fullName>
    </submittedName>
</protein>
<dbReference type="PANTHER" id="PTHR46023:SF6">
    <property type="entry name" value="LIPASE CLASS 3 FAMILY PROTEIN"/>
    <property type="match status" value="1"/>
</dbReference>
<feature type="region of interest" description="Disordered" evidence="1">
    <location>
        <begin position="53"/>
        <end position="86"/>
    </location>
</feature>
<evidence type="ECO:0000313" key="3">
    <source>
        <dbReference type="EMBL" id="GBG30060.1"/>
    </source>
</evidence>
<dbReference type="Pfam" id="PF01764">
    <property type="entry name" value="Lipase_3"/>
    <property type="match status" value="1"/>
</dbReference>
<reference evidence="3 4" key="1">
    <citation type="submission" date="2017-12" db="EMBL/GenBank/DDBJ databases">
        <title>Sequencing, de novo assembly and annotation of complete genome of a new Thraustochytrid species, strain FCC1311.</title>
        <authorList>
            <person name="Sedici K."/>
            <person name="Godart F."/>
            <person name="Aiese Cigliano R."/>
            <person name="Sanseverino W."/>
            <person name="Barakat M."/>
            <person name="Ortet P."/>
            <person name="Marechal E."/>
            <person name="Cagnac O."/>
            <person name="Amato A."/>
        </authorList>
    </citation>
    <scope>NUCLEOTIDE SEQUENCE [LARGE SCALE GENOMIC DNA]</scope>
</reference>
<feature type="compositionally biased region" description="Basic and acidic residues" evidence="1">
    <location>
        <begin position="197"/>
        <end position="207"/>
    </location>
</feature>
<dbReference type="InterPro" id="IPR002921">
    <property type="entry name" value="Fungal_lipase-type"/>
</dbReference>